<dbReference type="GO" id="GO:0009279">
    <property type="term" value="C:cell outer membrane"/>
    <property type="evidence" value="ECO:0007669"/>
    <property type="project" value="UniProtKB-SubCell"/>
</dbReference>
<keyword evidence="4" id="KW-0812">Transmembrane</keyword>
<proteinExistence type="inferred from homology"/>
<evidence type="ECO:0000256" key="7">
    <source>
        <dbReference type="ARBA" id="ARBA00023237"/>
    </source>
</evidence>
<reference evidence="9 10" key="1">
    <citation type="submission" date="2016-12" db="EMBL/GenBank/DDBJ databases">
        <authorList>
            <person name="Song W.-J."/>
            <person name="Kurnit D.M."/>
        </authorList>
    </citation>
    <scope>NUCLEOTIDE SEQUENCE [LARGE SCALE GENOMIC DNA]</scope>
    <source>
        <strain evidence="9 10">DSM 11393</strain>
    </source>
</reference>
<dbReference type="PANTHER" id="PTHR35093:SF8">
    <property type="entry name" value="OUTER MEMBRANE PROTEIN NMB0088-RELATED"/>
    <property type="match status" value="1"/>
</dbReference>
<evidence type="ECO:0000256" key="3">
    <source>
        <dbReference type="ARBA" id="ARBA00022452"/>
    </source>
</evidence>
<dbReference type="AlphaFoldDB" id="A0A1M7SCQ6"/>
<dbReference type="Proteomes" id="UP000186469">
    <property type="component" value="Unassembled WGS sequence"/>
</dbReference>
<accession>A0A1M7SCQ6</accession>
<evidence type="ECO:0000256" key="5">
    <source>
        <dbReference type="ARBA" id="ARBA00022729"/>
    </source>
</evidence>
<keyword evidence="6" id="KW-0472">Membrane</keyword>
<gene>
    <name evidence="9" type="ORF">SAMN02745728_00770</name>
</gene>
<name>A0A1M7SCQ6_9BACT</name>
<evidence type="ECO:0000256" key="8">
    <source>
        <dbReference type="SAM" id="SignalP"/>
    </source>
</evidence>
<dbReference type="STRING" id="1121455.SAMN02745728_00770"/>
<evidence type="ECO:0000313" key="9">
    <source>
        <dbReference type="EMBL" id="SHN56270.1"/>
    </source>
</evidence>
<evidence type="ECO:0000256" key="6">
    <source>
        <dbReference type="ARBA" id="ARBA00023136"/>
    </source>
</evidence>
<feature type="chain" id="PRO_5013246655" evidence="8">
    <location>
        <begin position="34"/>
        <end position="399"/>
    </location>
</feature>
<keyword evidence="3" id="KW-1134">Transmembrane beta strand</keyword>
<organism evidence="9 10">
    <name type="scientific">Desulfovibrio litoralis DSM 11393</name>
    <dbReference type="NCBI Taxonomy" id="1121455"/>
    <lineage>
        <taxon>Bacteria</taxon>
        <taxon>Pseudomonadati</taxon>
        <taxon>Thermodesulfobacteriota</taxon>
        <taxon>Desulfovibrionia</taxon>
        <taxon>Desulfovibrionales</taxon>
        <taxon>Desulfovibrionaceae</taxon>
        <taxon>Desulfovibrio</taxon>
    </lineage>
</organism>
<evidence type="ECO:0000256" key="4">
    <source>
        <dbReference type="ARBA" id="ARBA00022692"/>
    </source>
</evidence>
<feature type="signal peptide" evidence="8">
    <location>
        <begin position="1"/>
        <end position="33"/>
    </location>
</feature>
<dbReference type="PANTHER" id="PTHR35093">
    <property type="entry name" value="OUTER MEMBRANE PROTEIN NMB0088-RELATED"/>
    <property type="match status" value="1"/>
</dbReference>
<protein>
    <submittedName>
        <fullName evidence="9">Long-chain fatty acid transport protein</fullName>
    </submittedName>
</protein>
<dbReference type="GO" id="GO:0015483">
    <property type="term" value="F:long-chain fatty acid transporting porin activity"/>
    <property type="evidence" value="ECO:0007669"/>
    <property type="project" value="TreeGrafter"/>
</dbReference>
<evidence type="ECO:0000256" key="1">
    <source>
        <dbReference type="ARBA" id="ARBA00004571"/>
    </source>
</evidence>
<sequence>MLNFHQTKVKAFLAFLMLSAVTLSTFTAKQAFATNGMLFDGYGPISQAMGGASMAYDNGTAAMSNNPATLGLMPDGNRVDIALGFLMPDVRYETPGKTYKSSSDLFLMPAIGYVRKDGDFAYGIGMYSLGGMGTDYLDDNLGMYSQVIVGKILVPFAYDVTDKFTIGATISLTQAQMDIVLKPRGPMMPKFDFKDGSDFSGATSDYGVSGKLGFTYKLHDRFTIGGAYHNKGGIGDLTGKGARVEGFDMPATANIGFAANITDDLMFTADYQKIFWSEVMQTITITQGNQKAELRQDWRDQNVVSMGLAYTLPSLPELTLRAGVNLGDNPVNKNATPMFPAIIENHYTAGFGYKFNETHSVNASFSYAPKVRVNNDGMFRGTSTTHEQTSSQIMYSINF</sequence>
<dbReference type="Gene3D" id="2.40.160.60">
    <property type="entry name" value="Outer membrane protein transport protein (OMPP1/FadL/TodX)"/>
    <property type="match status" value="1"/>
</dbReference>
<dbReference type="Pfam" id="PF03349">
    <property type="entry name" value="Toluene_X"/>
    <property type="match status" value="1"/>
</dbReference>
<dbReference type="RefSeq" id="WP_178139308.1">
    <property type="nucleotide sequence ID" value="NZ_FRDI01000003.1"/>
</dbReference>
<dbReference type="EMBL" id="FRDI01000003">
    <property type="protein sequence ID" value="SHN56270.1"/>
    <property type="molecule type" value="Genomic_DNA"/>
</dbReference>
<evidence type="ECO:0000313" key="10">
    <source>
        <dbReference type="Proteomes" id="UP000186469"/>
    </source>
</evidence>
<keyword evidence="5 8" id="KW-0732">Signal</keyword>
<dbReference type="InterPro" id="IPR005017">
    <property type="entry name" value="OMPP1/FadL/TodX"/>
</dbReference>
<keyword evidence="10" id="KW-1185">Reference proteome</keyword>
<keyword evidence="7" id="KW-0998">Cell outer membrane</keyword>
<evidence type="ECO:0000256" key="2">
    <source>
        <dbReference type="ARBA" id="ARBA00008163"/>
    </source>
</evidence>
<comment type="similarity">
    <text evidence="2">Belongs to the OmpP1/FadL family.</text>
</comment>
<dbReference type="SUPFAM" id="SSF56935">
    <property type="entry name" value="Porins"/>
    <property type="match status" value="1"/>
</dbReference>
<comment type="subcellular location">
    <subcellularLocation>
        <location evidence="1">Cell outer membrane</location>
        <topology evidence="1">Multi-pass membrane protein</topology>
    </subcellularLocation>
</comment>